<name>A0A6V6Y6T7_9FIRM</name>
<keyword evidence="1" id="KW-1133">Transmembrane helix</keyword>
<dbReference type="EMBL" id="CAIJCS010000026">
    <property type="protein sequence ID" value="CAC9935451.1"/>
    <property type="molecule type" value="Genomic_DNA"/>
</dbReference>
<dbReference type="Proteomes" id="UP000586454">
    <property type="component" value="Unassembled WGS sequence"/>
</dbReference>
<organism evidence="2 3">
    <name type="scientific">Aedoeadaptatus nemausensis</name>
    <dbReference type="NCBI Taxonomy" id="2582829"/>
    <lineage>
        <taxon>Bacteria</taxon>
        <taxon>Bacillati</taxon>
        <taxon>Bacillota</taxon>
        <taxon>Tissierellia</taxon>
        <taxon>Tissierellales</taxon>
        <taxon>Peptoniphilaceae</taxon>
        <taxon>Aedoeadaptatus</taxon>
    </lineage>
</organism>
<evidence type="ECO:0000313" key="2">
    <source>
        <dbReference type="EMBL" id="CAC9935451.1"/>
    </source>
</evidence>
<dbReference type="AlphaFoldDB" id="A0A6V6Y6T7"/>
<proteinExistence type="predicted"/>
<accession>A0A6V6Y6T7</accession>
<sequence>MEMYATAPIVGFLAVIVTAILVVLILRKLFSKK</sequence>
<reference evidence="2 3" key="1">
    <citation type="submission" date="2020-06" db="EMBL/GenBank/DDBJ databases">
        <authorList>
            <person name="Criscuolo A."/>
        </authorList>
    </citation>
    <scope>NUCLEOTIDE SEQUENCE [LARGE SCALE GENOMIC DNA]</scope>
    <source>
        <strain evidence="2">1804121828</strain>
    </source>
</reference>
<comment type="caution">
    <text evidence="2">The sequence shown here is derived from an EMBL/GenBank/DDBJ whole genome shotgun (WGS) entry which is preliminary data.</text>
</comment>
<keyword evidence="1" id="KW-0812">Transmembrane</keyword>
<keyword evidence="3" id="KW-1185">Reference proteome</keyword>
<protein>
    <submittedName>
        <fullName evidence="2">Uncharacterized protein</fullName>
    </submittedName>
</protein>
<gene>
    <name evidence="2" type="ORF">PEPNEM18_01502</name>
</gene>
<evidence type="ECO:0000313" key="3">
    <source>
        <dbReference type="Proteomes" id="UP000586454"/>
    </source>
</evidence>
<feature type="transmembrane region" description="Helical" evidence="1">
    <location>
        <begin position="6"/>
        <end position="26"/>
    </location>
</feature>
<keyword evidence="1" id="KW-0472">Membrane</keyword>
<evidence type="ECO:0000256" key="1">
    <source>
        <dbReference type="SAM" id="Phobius"/>
    </source>
</evidence>